<name>A0AB33K3B7_9ACTN</name>
<geneLocation type="plasmid" evidence="3">
    <name>pCMC57_02</name>
</geneLocation>
<accession>A0AB33K3B7</accession>
<organism evidence="2">
    <name type="scientific">Kitasatospora sp. CMC57</name>
    <dbReference type="NCBI Taxonomy" id="3231513"/>
    <lineage>
        <taxon>Bacteria</taxon>
        <taxon>Bacillati</taxon>
        <taxon>Actinomycetota</taxon>
        <taxon>Actinomycetes</taxon>
        <taxon>Kitasatosporales</taxon>
        <taxon>Streptomycetaceae</taxon>
        <taxon>Kitasatospora</taxon>
    </lineage>
</organism>
<reference evidence="2" key="1">
    <citation type="submission" date="2024-07" db="EMBL/GenBank/DDBJ databases">
        <title>Complete genome sequences of cellulolytic bacteria, Kitasatospora sp. CMC57 and Streptomyces sp. CMC78, isolated from Japanese agricultural soil.</title>
        <authorList>
            <person name="Hashimoto T."/>
            <person name="Ito M."/>
            <person name="Iwamoto M."/>
            <person name="Fukahori D."/>
            <person name="Shoda T."/>
            <person name="Sakoda M."/>
            <person name="Morohoshi T."/>
            <person name="Mitsuboshi M."/>
            <person name="Nishizawa T."/>
        </authorList>
    </citation>
    <scope>NUCLEOTIDE SEQUENCE</scope>
    <source>
        <strain evidence="2">CMC57</strain>
        <plasmid evidence="3">pCMC57_02</plasmid>
    </source>
</reference>
<sequence>MDELRDRQITALGVCFVHGAHSDSTGDAPTRGTALQEAKGKCRLPREYGWNGCGERRGGGQ</sequence>
<evidence type="ECO:0000313" key="3">
    <source>
        <dbReference type="EMBL" id="BFP50178.1"/>
    </source>
</evidence>
<dbReference type="EMBL" id="AP035881">
    <property type="protein sequence ID" value="BFP49986.1"/>
    <property type="molecule type" value="Genomic_DNA"/>
</dbReference>
<evidence type="ECO:0000313" key="1">
    <source>
        <dbReference type="EMBL" id="BFP43648.1"/>
    </source>
</evidence>
<proteinExistence type="predicted"/>
<gene>
    <name evidence="1" type="ORF">KCMC57_00160</name>
    <name evidence="2" type="ORF">KCMC57_63540</name>
    <name evidence="3" type="ORF">KCMC57_65470</name>
</gene>
<dbReference type="AlphaFoldDB" id="A0AB33K3B7"/>
<dbReference type="EMBL" id="AP035883">
    <property type="protein sequence ID" value="BFP50178.1"/>
    <property type="molecule type" value="Genomic_DNA"/>
</dbReference>
<protein>
    <submittedName>
        <fullName evidence="2">Uncharacterized protein</fullName>
    </submittedName>
</protein>
<evidence type="ECO:0000313" key="2">
    <source>
        <dbReference type="EMBL" id="BFP49986.1"/>
    </source>
</evidence>
<keyword evidence="3" id="KW-0614">Plasmid</keyword>
<dbReference type="EMBL" id="AP035881">
    <property type="protein sequence ID" value="BFP43648.1"/>
    <property type="molecule type" value="Genomic_DNA"/>
</dbReference>